<proteinExistence type="predicted"/>
<comment type="caution">
    <text evidence="1">The sequence shown here is derived from an EMBL/GenBank/DDBJ whole genome shotgun (WGS) entry which is preliminary data.</text>
</comment>
<dbReference type="OrthoDB" id="2913000at2759"/>
<dbReference type="EMBL" id="JAACJM010000103">
    <property type="protein sequence ID" value="KAF5346299.1"/>
    <property type="molecule type" value="Genomic_DNA"/>
</dbReference>
<organism evidence="1 2">
    <name type="scientific">Tetrapyrgos nigripes</name>
    <dbReference type="NCBI Taxonomy" id="182062"/>
    <lineage>
        <taxon>Eukaryota</taxon>
        <taxon>Fungi</taxon>
        <taxon>Dikarya</taxon>
        <taxon>Basidiomycota</taxon>
        <taxon>Agaricomycotina</taxon>
        <taxon>Agaricomycetes</taxon>
        <taxon>Agaricomycetidae</taxon>
        <taxon>Agaricales</taxon>
        <taxon>Marasmiineae</taxon>
        <taxon>Marasmiaceae</taxon>
        <taxon>Tetrapyrgos</taxon>
    </lineage>
</organism>
<sequence>MGSAILIRLSDPFPCSAPFPRTYPATFFLPLSPSIMTSSSEAQLEALRPLGNAQNWTPELPSELERDIFELTAMTQRGSAVKLALVAQRTRIWMERLLYQTIILDSAEQVSRFLYTVDVRQPAFFADYVKKLYLTTWAELDTVLKILEVCTGITHLTSWAGPETPACKELLSTNLLPSSLLSALSLRSTPSYSSLQRMSVKTGDACGQHAPYHHLQRLACLGEHHQHVNFASWSQCSRYVYDDTCHRLFSSRLPSSFTLDTIPITQHTTPRSARNTNPVVFRVDWNGILRLPKLRHLSFGELYNPTPPWIEDSVIRRDLAASHRYLAYLLPLFLERCEHLETLVAITNDDESLEDIDEAFEAYERFNQLSRMSQPVTYIEAGSFRLRAGQEKGTEAKRDPRLVVIPDFHHPKNCLQYWSDICWRGEDFWDITERLARAQR</sequence>
<gene>
    <name evidence="1" type="ORF">D9758_011511</name>
</gene>
<name>A0A8H5CS09_9AGAR</name>
<protein>
    <submittedName>
        <fullName evidence="1">Uncharacterized protein</fullName>
    </submittedName>
</protein>
<dbReference type="AlphaFoldDB" id="A0A8H5CS09"/>
<evidence type="ECO:0000313" key="2">
    <source>
        <dbReference type="Proteomes" id="UP000559256"/>
    </source>
</evidence>
<keyword evidence="2" id="KW-1185">Reference proteome</keyword>
<dbReference type="Proteomes" id="UP000559256">
    <property type="component" value="Unassembled WGS sequence"/>
</dbReference>
<reference evidence="1 2" key="1">
    <citation type="journal article" date="2020" name="ISME J.">
        <title>Uncovering the hidden diversity of litter-decomposition mechanisms in mushroom-forming fungi.</title>
        <authorList>
            <person name="Floudas D."/>
            <person name="Bentzer J."/>
            <person name="Ahren D."/>
            <person name="Johansson T."/>
            <person name="Persson P."/>
            <person name="Tunlid A."/>
        </authorList>
    </citation>
    <scope>NUCLEOTIDE SEQUENCE [LARGE SCALE GENOMIC DNA]</scope>
    <source>
        <strain evidence="1 2">CBS 291.85</strain>
    </source>
</reference>
<evidence type="ECO:0000313" key="1">
    <source>
        <dbReference type="EMBL" id="KAF5346299.1"/>
    </source>
</evidence>
<accession>A0A8H5CS09</accession>